<name>A0A1R2C989_9CILI</name>
<keyword evidence="1" id="KW-0175">Coiled coil</keyword>
<evidence type="ECO:0000313" key="3">
    <source>
        <dbReference type="Proteomes" id="UP000187209"/>
    </source>
</evidence>
<dbReference type="Proteomes" id="UP000187209">
    <property type="component" value="Unassembled WGS sequence"/>
</dbReference>
<sequence>MKSIKLKPIFFPSNDILVKPPDFIIPNEEIPIEKVKGKSLSSTEELKTILRGKKLKKHNDEQKYLKDEEEDAVKKLSEWKGEDHSKTSLLKKFTFKRGITQNFSYDSKPSNRSQHVAQTVGPIKIKTDTIVSVVQGIVAAERLKRKALETETKGVSERNRQYEENIKFKMNRLAKEIENIKLFIREETEKYETLKKNLLEIEKNHEECLSVISLKEAEELLFNDKGKKKVIKPGDESQYFIKKEKFRQQKQELHKNYQDNKEKCIKKLEQTKRSLDLTERHRLECKKELKTHREEIVLLYCRALKDGKDIRNDGLKWVIKNLWKMNECIPISAFPKFFDDDSAHFLLLMAEKDLELEHCINKLDGLRKEIKSKRSSMSVSTARELYKEVRSRLRNISQSSIGKLADNSFVHEDANESAVILVEEQNSNYVEIKSLREKVVQITEFIKETTNNELKRITDEYQINPGEAEKVGLFHVIRCLVGDKVREFNKYTRSSGGKGKSRMSLLF</sequence>
<organism evidence="2 3">
    <name type="scientific">Stentor coeruleus</name>
    <dbReference type="NCBI Taxonomy" id="5963"/>
    <lineage>
        <taxon>Eukaryota</taxon>
        <taxon>Sar</taxon>
        <taxon>Alveolata</taxon>
        <taxon>Ciliophora</taxon>
        <taxon>Postciliodesmatophora</taxon>
        <taxon>Heterotrichea</taxon>
        <taxon>Heterotrichida</taxon>
        <taxon>Stentoridae</taxon>
        <taxon>Stentor</taxon>
    </lineage>
</organism>
<feature type="coiled-coil region" evidence="1">
    <location>
        <begin position="145"/>
        <end position="204"/>
    </location>
</feature>
<comment type="caution">
    <text evidence="2">The sequence shown here is derived from an EMBL/GenBank/DDBJ whole genome shotgun (WGS) entry which is preliminary data.</text>
</comment>
<dbReference type="EMBL" id="MPUH01000232">
    <property type="protein sequence ID" value="OMJ85578.1"/>
    <property type="molecule type" value="Genomic_DNA"/>
</dbReference>
<protein>
    <submittedName>
        <fullName evidence="2">Uncharacterized protein</fullName>
    </submittedName>
</protein>
<evidence type="ECO:0000313" key="2">
    <source>
        <dbReference type="EMBL" id="OMJ85578.1"/>
    </source>
</evidence>
<keyword evidence="3" id="KW-1185">Reference proteome</keyword>
<reference evidence="2 3" key="1">
    <citation type="submission" date="2016-11" db="EMBL/GenBank/DDBJ databases">
        <title>The macronuclear genome of Stentor coeruleus: a giant cell with tiny introns.</title>
        <authorList>
            <person name="Slabodnick M."/>
            <person name="Ruby J.G."/>
            <person name="Reiff S.B."/>
            <person name="Swart E.C."/>
            <person name="Gosai S."/>
            <person name="Prabakaran S."/>
            <person name="Witkowska E."/>
            <person name="Larue G.E."/>
            <person name="Fisher S."/>
            <person name="Freeman R.M."/>
            <person name="Gunawardena J."/>
            <person name="Chu W."/>
            <person name="Stover N.A."/>
            <person name="Gregory B.D."/>
            <person name="Nowacki M."/>
            <person name="Derisi J."/>
            <person name="Roy S.W."/>
            <person name="Marshall W.F."/>
            <person name="Sood P."/>
        </authorList>
    </citation>
    <scope>NUCLEOTIDE SEQUENCE [LARGE SCALE GENOMIC DNA]</scope>
    <source>
        <strain evidence="2">WM001</strain>
    </source>
</reference>
<gene>
    <name evidence="2" type="ORF">SteCoe_13053</name>
</gene>
<dbReference type="OrthoDB" id="295643at2759"/>
<proteinExistence type="predicted"/>
<dbReference type="AlphaFoldDB" id="A0A1R2C989"/>
<feature type="coiled-coil region" evidence="1">
    <location>
        <begin position="243"/>
        <end position="274"/>
    </location>
</feature>
<accession>A0A1R2C989</accession>
<evidence type="ECO:0000256" key="1">
    <source>
        <dbReference type="SAM" id="Coils"/>
    </source>
</evidence>